<feature type="region of interest" description="Disordered" evidence="1">
    <location>
        <begin position="141"/>
        <end position="192"/>
    </location>
</feature>
<evidence type="ECO:0000313" key="2">
    <source>
        <dbReference type="EMBL" id="KAF2090595.1"/>
    </source>
</evidence>
<reference evidence="2" key="1">
    <citation type="journal article" date="2020" name="Stud. Mycol.">
        <title>101 Dothideomycetes genomes: a test case for predicting lifestyles and emergence of pathogens.</title>
        <authorList>
            <person name="Haridas S."/>
            <person name="Albert R."/>
            <person name="Binder M."/>
            <person name="Bloem J."/>
            <person name="Labutti K."/>
            <person name="Salamov A."/>
            <person name="Andreopoulos B."/>
            <person name="Baker S."/>
            <person name="Barry K."/>
            <person name="Bills G."/>
            <person name="Bluhm B."/>
            <person name="Cannon C."/>
            <person name="Castanera R."/>
            <person name="Culley D."/>
            <person name="Daum C."/>
            <person name="Ezra D."/>
            <person name="Gonzalez J."/>
            <person name="Henrissat B."/>
            <person name="Kuo A."/>
            <person name="Liang C."/>
            <person name="Lipzen A."/>
            <person name="Lutzoni F."/>
            <person name="Magnuson J."/>
            <person name="Mondo S."/>
            <person name="Nolan M."/>
            <person name="Ohm R."/>
            <person name="Pangilinan J."/>
            <person name="Park H.-J."/>
            <person name="Ramirez L."/>
            <person name="Alfaro M."/>
            <person name="Sun H."/>
            <person name="Tritt A."/>
            <person name="Yoshinaga Y."/>
            <person name="Zwiers L.-H."/>
            <person name="Turgeon B."/>
            <person name="Goodwin S."/>
            <person name="Spatafora J."/>
            <person name="Crous P."/>
            <person name="Grigoriev I."/>
        </authorList>
    </citation>
    <scope>NUCLEOTIDE SEQUENCE</scope>
    <source>
        <strain evidence="2">CBS 121410</strain>
    </source>
</reference>
<protein>
    <submittedName>
        <fullName evidence="2">Uncharacterized protein</fullName>
    </submittedName>
</protein>
<dbReference type="EMBL" id="ML978712">
    <property type="protein sequence ID" value="KAF2090595.1"/>
    <property type="molecule type" value="Genomic_DNA"/>
</dbReference>
<feature type="region of interest" description="Disordered" evidence="1">
    <location>
        <begin position="204"/>
        <end position="225"/>
    </location>
</feature>
<keyword evidence="3" id="KW-1185">Reference proteome</keyword>
<dbReference type="Proteomes" id="UP000799776">
    <property type="component" value="Unassembled WGS sequence"/>
</dbReference>
<evidence type="ECO:0000313" key="3">
    <source>
        <dbReference type="Proteomes" id="UP000799776"/>
    </source>
</evidence>
<accession>A0A9P4LZ25</accession>
<gene>
    <name evidence="2" type="ORF">K490DRAFT_53581</name>
</gene>
<name>A0A9P4LZ25_9PEZI</name>
<organism evidence="2 3">
    <name type="scientific">Saccharata proteae CBS 121410</name>
    <dbReference type="NCBI Taxonomy" id="1314787"/>
    <lineage>
        <taxon>Eukaryota</taxon>
        <taxon>Fungi</taxon>
        <taxon>Dikarya</taxon>
        <taxon>Ascomycota</taxon>
        <taxon>Pezizomycotina</taxon>
        <taxon>Dothideomycetes</taxon>
        <taxon>Dothideomycetes incertae sedis</taxon>
        <taxon>Botryosphaeriales</taxon>
        <taxon>Saccharataceae</taxon>
        <taxon>Saccharata</taxon>
    </lineage>
</organism>
<comment type="caution">
    <text evidence="2">The sequence shown here is derived from an EMBL/GenBank/DDBJ whole genome shotgun (WGS) entry which is preliminary data.</text>
</comment>
<dbReference type="AlphaFoldDB" id="A0A9P4LZ25"/>
<proteinExistence type="predicted"/>
<feature type="compositionally biased region" description="Polar residues" evidence="1">
    <location>
        <begin position="213"/>
        <end position="225"/>
    </location>
</feature>
<sequence>MGMFRGCLSSLACIGRPKGAESELDHVLPPAKIAKGERQSFHTVTTKHLSDIQLAPDDDISTIHLEEMSILEPMTTKTRSVEVERQPITNIGSSLSIADVCIDEYAAMKPSPSLRTPKIYARPKSDIISKLGLGDVALSEAMGKGDKKTSPKRRQNADVISASREGTVSMFDTMGKDDDSEDNTPEDDMRSRSDIMSALRLGDVSVSEAMGKQNKTTEGSSKAGLRSNSDILSTLRLGDAMGKEDQEGARNPNVELPTDADIVSALHMGDVSVSETMGNHHRICSVVGMSGNTLDIERWIGDLNEEVRGLATLRPESP</sequence>
<evidence type="ECO:0000256" key="1">
    <source>
        <dbReference type="SAM" id="MobiDB-lite"/>
    </source>
</evidence>